<dbReference type="AlphaFoldDB" id="A0A9W5KR51"/>
<protein>
    <submittedName>
        <fullName evidence="1">Uncharacterized protein</fullName>
    </submittedName>
</protein>
<accession>A0A9W5KR51</accession>
<gene>
    <name evidence="1" type="ORF">IK5_05903</name>
</gene>
<dbReference type="RefSeq" id="WP_001170188.1">
    <property type="nucleotide sequence ID" value="NZ_JH791885.1"/>
</dbReference>
<dbReference type="Proteomes" id="UP000006967">
    <property type="component" value="Unassembled WGS sequence"/>
</dbReference>
<sequence length="48" mass="5165">MQKKSKVIQLTNNGTSIHPVDSISNHNIASKTSIPLGDIKKLVYGKGC</sequence>
<dbReference type="EMBL" id="AHFG01000092">
    <property type="protein sequence ID" value="EJR62983.1"/>
    <property type="molecule type" value="Genomic_DNA"/>
</dbReference>
<evidence type="ECO:0000313" key="2">
    <source>
        <dbReference type="Proteomes" id="UP000006967"/>
    </source>
</evidence>
<comment type="caution">
    <text evidence="1">The sequence shown here is derived from an EMBL/GenBank/DDBJ whole genome shotgun (WGS) entry which is preliminary data.</text>
</comment>
<evidence type="ECO:0000313" key="1">
    <source>
        <dbReference type="EMBL" id="EJR62983.1"/>
    </source>
</evidence>
<name>A0A9W5KR51_BACCE</name>
<organism evidence="1 2">
    <name type="scientific">Bacillus cereus VD154</name>
    <dbReference type="NCBI Taxonomy" id="1053238"/>
    <lineage>
        <taxon>Bacteria</taxon>
        <taxon>Bacillati</taxon>
        <taxon>Bacillota</taxon>
        <taxon>Bacilli</taxon>
        <taxon>Bacillales</taxon>
        <taxon>Bacillaceae</taxon>
        <taxon>Bacillus</taxon>
        <taxon>Bacillus cereus group</taxon>
    </lineage>
</organism>
<reference evidence="1 2" key="1">
    <citation type="submission" date="2012-04" db="EMBL/GenBank/DDBJ databases">
        <title>The Genome Sequence of Bacillus cereus VD154.</title>
        <authorList>
            <consortium name="The Broad Institute Genome Sequencing Platform"/>
            <consortium name="The Broad Institute Genome Sequencing Center for Infectious Disease"/>
            <person name="Feldgarden M."/>
            <person name="Van der Auwera G.A."/>
            <person name="Mahillon J."/>
            <person name="Duprez V."/>
            <person name="Timmery S."/>
            <person name="Mattelet C."/>
            <person name="Dierick K."/>
            <person name="Sun M."/>
            <person name="Yu Z."/>
            <person name="Zhu L."/>
            <person name="Hu X."/>
            <person name="Shank E.B."/>
            <person name="Swiecicka I."/>
            <person name="Hansen B.M."/>
            <person name="Andrup L."/>
            <person name="Young S.K."/>
            <person name="Zeng Q."/>
            <person name="Gargeya S."/>
            <person name="Fitzgerald M."/>
            <person name="Haas B."/>
            <person name="Abouelleil A."/>
            <person name="Alvarado L."/>
            <person name="Arachchi H.M."/>
            <person name="Berlin A."/>
            <person name="Chapman S.B."/>
            <person name="Goldberg J."/>
            <person name="Griggs A."/>
            <person name="Gujja S."/>
            <person name="Hansen M."/>
            <person name="Howarth C."/>
            <person name="Imamovic A."/>
            <person name="Larimer J."/>
            <person name="McCowen C."/>
            <person name="Montmayeur A."/>
            <person name="Murphy C."/>
            <person name="Neiman D."/>
            <person name="Pearson M."/>
            <person name="Priest M."/>
            <person name="Roberts A."/>
            <person name="Saif S."/>
            <person name="Shea T."/>
            <person name="Sisk P."/>
            <person name="Sykes S."/>
            <person name="Wortman J."/>
            <person name="Nusbaum C."/>
            <person name="Birren B."/>
        </authorList>
    </citation>
    <scope>NUCLEOTIDE SEQUENCE [LARGE SCALE GENOMIC DNA]</scope>
    <source>
        <strain evidence="1 2">VD154</strain>
    </source>
</reference>
<proteinExistence type="predicted"/>